<feature type="region of interest" description="Disordered" evidence="1">
    <location>
        <begin position="1"/>
        <end position="37"/>
    </location>
</feature>
<dbReference type="AlphaFoldDB" id="A0A6J6SCR6"/>
<gene>
    <name evidence="2" type="ORF">UFOPK2683_01375</name>
    <name evidence="3" type="ORF">UFOPK3897_01503</name>
    <name evidence="4" type="ORF">UFOPK4121_01705</name>
</gene>
<sequence>MGKNSTRARARAARDGRTGHHPKGWESDYETRKFKSRSGAKRTRDALEVKHLARNQIVRGAVVWSWVPYVEDSSAGKSRPAVVVSVNFAERTVLAIPVATARASSVWWGRRSLNWEELGFSRPVAAMRRRVVLPWESLTMRYSVMPEDDVNALEQWAKDAKLVVAPVSESVEK</sequence>
<evidence type="ECO:0000313" key="2">
    <source>
        <dbReference type="EMBL" id="CAB4732513.1"/>
    </source>
</evidence>
<feature type="compositionally biased region" description="Basic and acidic residues" evidence="1">
    <location>
        <begin position="12"/>
        <end position="33"/>
    </location>
</feature>
<dbReference type="EMBL" id="CAFBOF010000052">
    <property type="protein sequence ID" value="CAB4987145.1"/>
    <property type="molecule type" value="Genomic_DNA"/>
</dbReference>
<evidence type="ECO:0000256" key="1">
    <source>
        <dbReference type="SAM" id="MobiDB-lite"/>
    </source>
</evidence>
<dbReference type="InterPro" id="IPR011067">
    <property type="entry name" value="Plasmid_toxin/cell-grow_inhib"/>
</dbReference>
<evidence type="ECO:0000313" key="4">
    <source>
        <dbReference type="EMBL" id="CAB5034228.1"/>
    </source>
</evidence>
<dbReference type="GO" id="GO:0003677">
    <property type="term" value="F:DNA binding"/>
    <property type="evidence" value="ECO:0007669"/>
    <property type="project" value="InterPro"/>
</dbReference>
<dbReference type="InterPro" id="IPR003477">
    <property type="entry name" value="PemK-like"/>
</dbReference>
<dbReference type="Gene3D" id="2.30.30.110">
    <property type="match status" value="1"/>
</dbReference>
<dbReference type="SUPFAM" id="SSF50118">
    <property type="entry name" value="Cell growth inhibitor/plasmid maintenance toxic component"/>
    <property type="match status" value="1"/>
</dbReference>
<proteinExistence type="predicted"/>
<reference evidence="2" key="1">
    <citation type="submission" date="2020-05" db="EMBL/GenBank/DDBJ databases">
        <authorList>
            <person name="Chiriac C."/>
            <person name="Salcher M."/>
            <person name="Ghai R."/>
            <person name="Kavagutti S V."/>
        </authorList>
    </citation>
    <scope>NUCLEOTIDE SEQUENCE</scope>
</reference>
<organism evidence="2">
    <name type="scientific">freshwater metagenome</name>
    <dbReference type="NCBI Taxonomy" id="449393"/>
    <lineage>
        <taxon>unclassified sequences</taxon>
        <taxon>metagenomes</taxon>
        <taxon>ecological metagenomes</taxon>
    </lineage>
</organism>
<accession>A0A6J6SCR6</accession>
<protein>
    <submittedName>
        <fullName evidence="2">Unannotated protein</fullName>
    </submittedName>
</protein>
<evidence type="ECO:0000313" key="3">
    <source>
        <dbReference type="EMBL" id="CAB4987145.1"/>
    </source>
</evidence>
<dbReference type="EMBL" id="CAEZYK010000100">
    <property type="protein sequence ID" value="CAB4732513.1"/>
    <property type="molecule type" value="Genomic_DNA"/>
</dbReference>
<dbReference type="EMBL" id="CAFBPQ010000107">
    <property type="protein sequence ID" value="CAB5034228.1"/>
    <property type="molecule type" value="Genomic_DNA"/>
</dbReference>
<name>A0A6J6SCR6_9ZZZZ</name>
<feature type="compositionally biased region" description="Basic residues" evidence="1">
    <location>
        <begin position="1"/>
        <end position="11"/>
    </location>
</feature>
<dbReference type="Pfam" id="PF02452">
    <property type="entry name" value="PemK_toxin"/>
    <property type="match status" value="1"/>
</dbReference>